<evidence type="ECO:0000259" key="3">
    <source>
        <dbReference type="Pfam" id="PF20434"/>
    </source>
</evidence>
<dbReference type="EMBL" id="QLMD01000016">
    <property type="protein sequence ID" value="RAJ93699.1"/>
    <property type="molecule type" value="Genomic_DNA"/>
</dbReference>
<evidence type="ECO:0000313" key="6">
    <source>
        <dbReference type="Proteomes" id="UP000249203"/>
    </source>
</evidence>
<keyword evidence="2" id="KW-0732">Signal</keyword>
<dbReference type="PANTHER" id="PTHR48081:SF13">
    <property type="entry name" value="ALPHA_BETA HYDROLASE"/>
    <property type="match status" value="1"/>
</dbReference>
<dbReference type="AlphaFoldDB" id="A0A327WNV2"/>
<comment type="caution">
    <text evidence="4">The sequence shown here is derived from an EMBL/GenBank/DDBJ whole genome shotgun (WGS) entry which is preliminary data.</text>
</comment>
<evidence type="ECO:0000256" key="1">
    <source>
        <dbReference type="ARBA" id="ARBA00022801"/>
    </source>
</evidence>
<dbReference type="InterPro" id="IPR029058">
    <property type="entry name" value="AB_hydrolase_fold"/>
</dbReference>
<dbReference type="Gene3D" id="3.40.50.1820">
    <property type="entry name" value="alpha/beta hydrolase"/>
    <property type="match status" value="1"/>
</dbReference>
<dbReference type="Proteomes" id="UP000287865">
    <property type="component" value="Unassembled WGS sequence"/>
</dbReference>
<name>A0A327WNV2_9GAMM</name>
<sequence>MHNPTFQRSSGWALLKCAAVAFVVAALAGCAQRPATQEPATAPAADQEALVMLPAGALTEAQLLQHPIRYYLDLPYAGNDNPRQRLDVYVPEQPSYVPMPVVIYLHGGLWQSGDKAQAAERMLGLVTSGDFAVVAMNYRLTDEAQWPAQLHDVKAAIRWVRAQSNRYGFDPQRIALWGHEAGGQLALASAMTNQAQDMAGNLGAYTHIRSDVAAVVNYSGITDLNALLSHAGSIDRASSTAPEALLIGGLLRENSDIASAASPIHYVRRQAPPVMSVYANRDQVVPEAQGRVLHQRLEEVGTEHYLVQLTTAEENTPNAVTADSPWAQADQRALAFLQRVLLGHLVTVDTQSIE</sequence>
<keyword evidence="7" id="KW-1185">Reference proteome</keyword>
<gene>
    <name evidence="4" type="ORF">B0I24_11657</name>
    <name evidence="5" type="ORF">CWE07_13110</name>
</gene>
<dbReference type="InterPro" id="IPR050300">
    <property type="entry name" value="GDXG_lipolytic_enzyme"/>
</dbReference>
<proteinExistence type="predicted"/>
<reference evidence="4 6" key="2">
    <citation type="submission" date="2018-06" db="EMBL/GenBank/DDBJ databases">
        <title>Genomic Encyclopedia of Type Strains, Phase III (KMG-III): the genomes of soil and plant-associated and newly described type strains.</title>
        <authorList>
            <person name="Whitman W."/>
        </authorList>
    </citation>
    <scope>NUCLEOTIDE SEQUENCE [LARGE SCALE GENOMIC DNA]</scope>
    <source>
        <strain evidence="4 6">CGMCC 1.15366</strain>
    </source>
</reference>
<organism evidence="4 6">
    <name type="scientific">Aliidiomarina maris</name>
    <dbReference type="NCBI Taxonomy" id="531312"/>
    <lineage>
        <taxon>Bacteria</taxon>
        <taxon>Pseudomonadati</taxon>
        <taxon>Pseudomonadota</taxon>
        <taxon>Gammaproteobacteria</taxon>
        <taxon>Alteromonadales</taxon>
        <taxon>Idiomarinaceae</taxon>
        <taxon>Aliidiomarina</taxon>
    </lineage>
</organism>
<evidence type="ECO:0000313" key="4">
    <source>
        <dbReference type="EMBL" id="RAJ93699.1"/>
    </source>
</evidence>
<accession>A0A327WNV2</accession>
<dbReference type="Proteomes" id="UP000249203">
    <property type="component" value="Unassembled WGS sequence"/>
</dbReference>
<dbReference type="RefSeq" id="WP_111570341.1">
    <property type="nucleotide sequence ID" value="NZ_PIPK01000016.1"/>
</dbReference>
<dbReference type="PANTHER" id="PTHR48081">
    <property type="entry name" value="AB HYDROLASE SUPERFAMILY PROTEIN C4A8.06C"/>
    <property type="match status" value="1"/>
</dbReference>
<evidence type="ECO:0000313" key="5">
    <source>
        <dbReference type="EMBL" id="RUO19416.1"/>
    </source>
</evidence>
<keyword evidence="1" id="KW-0378">Hydrolase</keyword>
<feature type="chain" id="PRO_5016383494" evidence="2">
    <location>
        <begin position="29"/>
        <end position="354"/>
    </location>
</feature>
<dbReference type="OrthoDB" id="255603at2"/>
<feature type="domain" description="BD-FAE-like" evidence="3">
    <location>
        <begin position="86"/>
        <end position="297"/>
    </location>
</feature>
<evidence type="ECO:0000256" key="2">
    <source>
        <dbReference type="SAM" id="SignalP"/>
    </source>
</evidence>
<reference evidence="5 7" key="1">
    <citation type="journal article" date="2018" name="Front. Microbiol.">
        <title>Genome-Based Analysis Reveals the Taxonomy and Diversity of the Family Idiomarinaceae.</title>
        <authorList>
            <person name="Liu Y."/>
            <person name="Lai Q."/>
            <person name="Shao Z."/>
        </authorList>
    </citation>
    <scope>NUCLEOTIDE SEQUENCE [LARGE SCALE GENOMIC DNA]</scope>
    <source>
        <strain evidence="5 7">CF12-14</strain>
    </source>
</reference>
<evidence type="ECO:0000313" key="7">
    <source>
        <dbReference type="Proteomes" id="UP000287865"/>
    </source>
</evidence>
<dbReference type="Pfam" id="PF20434">
    <property type="entry name" value="BD-FAE"/>
    <property type="match status" value="1"/>
</dbReference>
<dbReference type="EMBL" id="PIPK01000016">
    <property type="protein sequence ID" value="RUO19416.1"/>
    <property type="molecule type" value="Genomic_DNA"/>
</dbReference>
<protein>
    <submittedName>
        <fullName evidence="4">Acetyl esterase/lipase</fullName>
    </submittedName>
</protein>
<dbReference type="InterPro" id="IPR049492">
    <property type="entry name" value="BD-FAE-like_dom"/>
</dbReference>
<feature type="signal peptide" evidence="2">
    <location>
        <begin position="1"/>
        <end position="28"/>
    </location>
</feature>
<dbReference type="GO" id="GO:0016787">
    <property type="term" value="F:hydrolase activity"/>
    <property type="evidence" value="ECO:0007669"/>
    <property type="project" value="UniProtKB-KW"/>
</dbReference>
<dbReference type="SUPFAM" id="SSF53474">
    <property type="entry name" value="alpha/beta-Hydrolases"/>
    <property type="match status" value="1"/>
</dbReference>